<sequence length="74" mass="8722">EYQYNSCFLKKETRAHHLAHGAALKWASGMFCQPAHLEHLGQYKKRESQRTAFIHTRLKVIRIYTSTGLHQRLK</sequence>
<dbReference type="AlphaFoldDB" id="A0A3B3ZMB2"/>
<reference evidence="1" key="1">
    <citation type="submission" date="2025-08" db="UniProtKB">
        <authorList>
            <consortium name="Ensembl"/>
        </authorList>
    </citation>
    <scope>IDENTIFICATION</scope>
</reference>
<dbReference type="Ensembl" id="ENSPMGT00000005951.1">
    <property type="protein sequence ID" value="ENSPMGP00000005609.1"/>
    <property type="gene ID" value="ENSPMGG00000004713.1"/>
</dbReference>
<name>A0A3B3ZMB2_9GOBI</name>
<keyword evidence="2" id="KW-1185">Reference proteome</keyword>
<evidence type="ECO:0000313" key="2">
    <source>
        <dbReference type="Proteomes" id="UP000261520"/>
    </source>
</evidence>
<dbReference type="STRING" id="409849.ENSPMGP00000005609"/>
<proteinExistence type="predicted"/>
<organism evidence="1 2">
    <name type="scientific">Periophthalmus magnuspinnatus</name>
    <dbReference type="NCBI Taxonomy" id="409849"/>
    <lineage>
        <taxon>Eukaryota</taxon>
        <taxon>Metazoa</taxon>
        <taxon>Chordata</taxon>
        <taxon>Craniata</taxon>
        <taxon>Vertebrata</taxon>
        <taxon>Euteleostomi</taxon>
        <taxon>Actinopterygii</taxon>
        <taxon>Neopterygii</taxon>
        <taxon>Teleostei</taxon>
        <taxon>Neoteleostei</taxon>
        <taxon>Acanthomorphata</taxon>
        <taxon>Gobiaria</taxon>
        <taxon>Gobiiformes</taxon>
        <taxon>Gobioidei</taxon>
        <taxon>Gobiidae</taxon>
        <taxon>Oxudercinae</taxon>
        <taxon>Periophthalmus</taxon>
    </lineage>
</organism>
<dbReference type="Proteomes" id="UP000261520">
    <property type="component" value="Unplaced"/>
</dbReference>
<protein>
    <submittedName>
        <fullName evidence="1">Uncharacterized protein</fullName>
    </submittedName>
</protein>
<reference evidence="1" key="2">
    <citation type="submission" date="2025-09" db="UniProtKB">
        <authorList>
            <consortium name="Ensembl"/>
        </authorList>
    </citation>
    <scope>IDENTIFICATION</scope>
</reference>
<evidence type="ECO:0000313" key="1">
    <source>
        <dbReference type="Ensembl" id="ENSPMGP00000005609.1"/>
    </source>
</evidence>
<accession>A0A3B3ZMB2</accession>